<dbReference type="EMBL" id="JALLAZ020001295">
    <property type="protein sequence ID" value="KAL3777363.1"/>
    <property type="molecule type" value="Genomic_DNA"/>
</dbReference>
<evidence type="ECO:0000256" key="5">
    <source>
        <dbReference type="ARBA" id="ARBA00023209"/>
    </source>
</evidence>
<name>A0ABD3NPE8_9STRA</name>
<feature type="region of interest" description="Disordered" evidence="8">
    <location>
        <begin position="350"/>
        <end position="387"/>
    </location>
</feature>
<dbReference type="Gene3D" id="3.30.870.10">
    <property type="entry name" value="Endonuclease Chain A"/>
    <property type="match status" value="1"/>
</dbReference>
<feature type="region of interest" description="Disordered" evidence="8">
    <location>
        <begin position="141"/>
        <end position="173"/>
    </location>
</feature>
<keyword evidence="3" id="KW-0677">Repeat</keyword>
<comment type="function">
    <text evidence="7">Functions in the biosynthesis of the anionic phospholipids phosphatidylglycerol and cardiolipin.</text>
</comment>
<dbReference type="GO" id="GO:0005524">
    <property type="term" value="F:ATP binding"/>
    <property type="evidence" value="ECO:0007669"/>
    <property type="project" value="UniProtKB-KW"/>
</dbReference>
<gene>
    <name evidence="9" type="ORF">ACHAW5_002640</name>
</gene>
<comment type="pathway">
    <text evidence="7">Phospholipid metabolism; phosphatidylglycerol biosynthesis; phosphatidylglycerol from CDP-diacylglycerol: step 1/2.</text>
</comment>
<evidence type="ECO:0000256" key="4">
    <source>
        <dbReference type="ARBA" id="ARBA00023098"/>
    </source>
</evidence>
<comment type="subcellular location">
    <subcellularLocation>
        <location evidence="7">Mitochondrion</location>
    </subcellularLocation>
</comment>
<keyword evidence="1 7" id="KW-0444">Lipid biosynthesis</keyword>
<dbReference type="GO" id="GO:0008654">
    <property type="term" value="P:phospholipid biosynthetic process"/>
    <property type="evidence" value="ECO:0007669"/>
    <property type="project" value="UniProtKB-KW"/>
</dbReference>
<keyword evidence="10" id="KW-1185">Reference proteome</keyword>
<keyword evidence="7" id="KW-0547">Nucleotide-binding</keyword>
<evidence type="ECO:0000256" key="7">
    <source>
        <dbReference type="RuleBase" id="RU365024"/>
    </source>
</evidence>
<evidence type="ECO:0000313" key="9">
    <source>
        <dbReference type="EMBL" id="KAL3777363.1"/>
    </source>
</evidence>
<keyword evidence="5 7" id="KW-0594">Phospholipid biosynthesis</keyword>
<keyword evidence="4 7" id="KW-0443">Lipid metabolism</keyword>
<keyword evidence="2 7" id="KW-0808">Transferase</keyword>
<protein>
    <recommendedName>
        <fullName evidence="7">CDP-diacylglycerol--glycerol-3-phosphate 3-phosphatidyltransferase</fullName>
        <ecNumber evidence="7">2.7.8.5</ecNumber>
    </recommendedName>
</protein>
<dbReference type="Proteomes" id="UP001530315">
    <property type="component" value="Unassembled WGS sequence"/>
</dbReference>
<comment type="catalytic activity">
    <reaction evidence="7">
        <text>a CDP-1,2-diacyl-sn-glycerol + sn-glycerol 3-phosphate = a 1,2-diacyl-sn-glycero-3-phospho-(1'-sn-glycero-3'-phosphate) + CMP + H(+)</text>
        <dbReference type="Rhea" id="RHEA:12593"/>
        <dbReference type="ChEBI" id="CHEBI:15378"/>
        <dbReference type="ChEBI" id="CHEBI:57597"/>
        <dbReference type="ChEBI" id="CHEBI:58332"/>
        <dbReference type="ChEBI" id="CHEBI:60110"/>
        <dbReference type="ChEBI" id="CHEBI:60377"/>
        <dbReference type="EC" id="2.7.8.5"/>
    </reaction>
</comment>
<dbReference type="GO" id="GO:0008444">
    <property type="term" value="F:CDP-diacylglycerol-glycerol-3-phosphate 3-phosphatidyltransferase activity"/>
    <property type="evidence" value="ECO:0007669"/>
    <property type="project" value="UniProtKB-EC"/>
</dbReference>
<organism evidence="9 10">
    <name type="scientific">Stephanodiscus triporus</name>
    <dbReference type="NCBI Taxonomy" id="2934178"/>
    <lineage>
        <taxon>Eukaryota</taxon>
        <taxon>Sar</taxon>
        <taxon>Stramenopiles</taxon>
        <taxon>Ochrophyta</taxon>
        <taxon>Bacillariophyta</taxon>
        <taxon>Coscinodiscophyceae</taxon>
        <taxon>Thalassiosirophycidae</taxon>
        <taxon>Stephanodiscales</taxon>
        <taxon>Stephanodiscaceae</taxon>
        <taxon>Stephanodiscus</taxon>
    </lineage>
</organism>
<dbReference type="InterPro" id="IPR016270">
    <property type="entry name" value="PGS1"/>
</dbReference>
<comment type="caution">
    <text evidence="9">The sequence shown here is derived from an EMBL/GenBank/DDBJ whole genome shotgun (WGS) entry which is preliminary data.</text>
</comment>
<evidence type="ECO:0000256" key="1">
    <source>
        <dbReference type="ARBA" id="ARBA00022516"/>
    </source>
</evidence>
<evidence type="ECO:0000256" key="8">
    <source>
        <dbReference type="SAM" id="MobiDB-lite"/>
    </source>
</evidence>
<comment type="similarity">
    <text evidence="7">Belongs to the CDP-alcohol phosphatidyltransferase class-II family.</text>
</comment>
<dbReference type="PANTHER" id="PTHR12586">
    <property type="entry name" value="CDP-DIACYLGLYCEROL--SERINE O-PHOSPHATIDYLTRANSFERASE"/>
    <property type="match status" value="1"/>
</dbReference>
<feature type="region of interest" description="Disordered" evidence="8">
    <location>
        <begin position="87"/>
        <end position="106"/>
    </location>
</feature>
<reference evidence="9 10" key="1">
    <citation type="submission" date="2024-10" db="EMBL/GenBank/DDBJ databases">
        <title>Updated reference genomes for cyclostephanoid diatoms.</title>
        <authorList>
            <person name="Roberts W.R."/>
            <person name="Alverson A.J."/>
        </authorList>
    </citation>
    <scope>NUCLEOTIDE SEQUENCE [LARGE SCALE GENOMIC DNA]</scope>
    <source>
        <strain evidence="9 10">AJA276-08</strain>
    </source>
</reference>
<dbReference type="PANTHER" id="PTHR12586:SF1">
    <property type="entry name" value="CDP-DIACYLGLYCEROL--GLYCEROL-3-PHOSPHATE 3-PHOSPHATIDYLTRANSFERASE, MITOCHONDRIAL"/>
    <property type="match status" value="1"/>
</dbReference>
<sequence length="504" mass="56351">MPSDFHSYLCNRIGCTWDCVVLASLYVGIGIGVNDDDNEDDHHCAGMSYCQEDELLRVLRNATLSIEGPRKVQVLLDANQVLRLVSARNGEDSQSHRGGLADGNNQLRRGRALSIESSFHVAGDSQHRLRRERGIPLPRQRRTTARDPALPRQQGRWGVPHEGVHHGRQDGVVRGKPERGILQQPTGLVHAIHQRRWGTGGYLCRSLRSPLRVCDLRDEQPIDVDISSQDEKARKRELELSLACMFNGRDQGHDPEGSNRLVEWAIPTIQIPTNFISPVGVPSAMEVTRNMLSLAPGSKQSASVRLSSAYLNLTHKLLSVLTMYGKRNDVRATYILTTGIVSHGFASKKGESRRTKAGSRGVHQVDDTKGFPAIGKGDGPIHRGSRMKDSPLRMMRLDEIWITSDDYDNSSTCCHLDSHRTEIIKNPSSLVATVIGSSNYGSRSENLDLESDCILIFNYSIGSDGSVRESVADEWYKMCEPSNEMRDDSDWVMRFVLKLMRRYL</sequence>
<keyword evidence="7" id="KW-0067">ATP-binding</keyword>
<dbReference type="GO" id="GO:0005739">
    <property type="term" value="C:mitochondrion"/>
    <property type="evidence" value="ECO:0007669"/>
    <property type="project" value="UniProtKB-SubCell"/>
</dbReference>
<keyword evidence="6 7" id="KW-1208">Phospholipid metabolism</keyword>
<evidence type="ECO:0000256" key="3">
    <source>
        <dbReference type="ARBA" id="ARBA00022737"/>
    </source>
</evidence>
<evidence type="ECO:0000313" key="10">
    <source>
        <dbReference type="Proteomes" id="UP001530315"/>
    </source>
</evidence>
<dbReference type="EC" id="2.7.8.5" evidence="7"/>
<accession>A0ABD3NPE8</accession>
<evidence type="ECO:0000256" key="2">
    <source>
        <dbReference type="ARBA" id="ARBA00022679"/>
    </source>
</evidence>
<keyword evidence="7" id="KW-0496">Mitochondrion</keyword>
<evidence type="ECO:0000256" key="6">
    <source>
        <dbReference type="ARBA" id="ARBA00023264"/>
    </source>
</evidence>
<dbReference type="AlphaFoldDB" id="A0ABD3NPE8"/>
<feature type="compositionally biased region" description="Basic and acidic residues" evidence="8">
    <location>
        <begin position="162"/>
        <end position="173"/>
    </location>
</feature>
<proteinExistence type="inferred from homology"/>